<dbReference type="InterPro" id="IPR005312">
    <property type="entry name" value="DUF1759"/>
</dbReference>
<dbReference type="AlphaFoldDB" id="A0A8X6V1P0"/>
<dbReference type="PANTHER" id="PTHR47331:SF1">
    <property type="entry name" value="GAG-LIKE PROTEIN"/>
    <property type="match status" value="1"/>
</dbReference>
<sequence length="1136" mass="130430">MTEDAGIVTKKKRAVLRTAIVDKECEPLYSPTEIDKEIEAVEQYFDKIVTWRFRAKKQLGKNNKFKSDSDSCKTTEESKLIEPMKVKLPKLIIPKFYGEINQWLSFWNSFKTAIHDNNSLNSIDKFTYLKGLLGSSALATVEGFAITAENYAKAVEILKDRFGRKDAIINSHMQKLLSVTPLKRSDDTKVLRQFFDMCQTQIRSLESLDVSFESFSNVLCPLILNCLPSDLVLEFNKETDGSEYKLDELLKFLNKQISARERTESSISTQYIPHSQRIQPSFNRFKSENYKHNSQKINSSFRKQPFPAPTAANFIASSNEKNANESCLFCKHESHQTAICPWAKQKPLNERKDILMKLGACFKCLRIARHLSRDCKVKLNNLCSLCGKRHHDMLCFSSDDSSKENNEKNLTDENTILSNNSKSKEVFLQTLIVCIKGEKVRTILDTGSQKSYVTKFIAEQLNLKCVGQETTVHGLFGGIERNEKHKKYVVTLSDYFNSYFCEVEVMDQKRICTPIPKLKDSELINELKEYGIFVSDASVNENCCLFEREPNEIHMLLGADIIGNLLIGDEFTLIQGHPFLSNCRNLAERRLKNCVRSLERSKNLGKYEAVFHSWQDEDIIEEVQNVADKKNEHYLPHHPVYKDNSTTKIRPVFDGSAKEKNSSSINECLEKGPNMVELIPTIVNKFRLRKFGITADIEKAFLQIGLQEKDRPFLRFLWWENGDKEKTKIYQHKRVVFGITSSPFLLGATLEYHLKQVSGHLQLTAQKLLESFYVDNCLTSVDNAEDIERFMLESKEILSLAKFNLRGWVHTGVSEAEKGTLLEEEKKVPVLGLIWKPDKDTLSVNWEENSKINEIPVTKRKILSAVHRIFDPIGFTCPVTLEPKILLQECWKLGVSWDTELPLSISRKFERWKEHLKCLNNLEIPRCISKELSPNSDLSLHVFCDASKAAYASCVFLRTEVGGAITCQLVQARARVASIKPITIPRLELLACTIGSRLINTTKIDLGLENVPIYCWSDSVNALYWIKRKENWGTFVNNRVQEIRRLTNPEDWKHIPGILNPADLPSRGCGVVELIASLWWEGPSWLNKPREEWPLSEACPDRATIDSERKRTVASTINHEPKKKWIIFLKFHRLRR</sequence>
<accession>A0A8X6V1P0</accession>
<dbReference type="InterPro" id="IPR043502">
    <property type="entry name" value="DNA/RNA_pol_sf"/>
</dbReference>
<dbReference type="SUPFAM" id="SSF56672">
    <property type="entry name" value="DNA/RNA polymerases"/>
    <property type="match status" value="1"/>
</dbReference>
<proteinExistence type="predicted"/>
<dbReference type="Pfam" id="PF05380">
    <property type="entry name" value="Peptidase_A17"/>
    <property type="match status" value="1"/>
</dbReference>
<dbReference type="EMBL" id="BMAU01021132">
    <property type="protein sequence ID" value="GFX91413.1"/>
    <property type="molecule type" value="Genomic_DNA"/>
</dbReference>
<dbReference type="Pfam" id="PF00078">
    <property type="entry name" value="RVT_1"/>
    <property type="match status" value="1"/>
</dbReference>
<evidence type="ECO:0000313" key="2">
    <source>
        <dbReference type="EMBL" id="GFX91413.1"/>
    </source>
</evidence>
<organism evidence="2 3">
    <name type="scientific">Trichonephila clavipes</name>
    <name type="common">Golden silk orbweaver</name>
    <name type="synonym">Nephila clavipes</name>
    <dbReference type="NCBI Taxonomy" id="2585209"/>
    <lineage>
        <taxon>Eukaryota</taxon>
        <taxon>Metazoa</taxon>
        <taxon>Ecdysozoa</taxon>
        <taxon>Arthropoda</taxon>
        <taxon>Chelicerata</taxon>
        <taxon>Arachnida</taxon>
        <taxon>Araneae</taxon>
        <taxon>Araneomorphae</taxon>
        <taxon>Entelegynae</taxon>
        <taxon>Araneoidea</taxon>
        <taxon>Nephilidae</taxon>
        <taxon>Trichonephila</taxon>
    </lineage>
</organism>
<gene>
    <name evidence="2" type="primary">AVEN_207996_1</name>
    <name evidence="2" type="ORF">TNCV_3544961</name>
</gene>
<comment type="caution">
    <text evidence="2">The sequence shown here is derived from an EMBL/GenBank/DDBJ whole genome shotgun (WGS) entry which is preliminary data.</text>
</comment>
<dbReference type="Proteomes" id="UP000887159">
    <property type="component" value="Unassembled WGS sequence"/>
</dbReference>
<dbReference type="Gene3D" id="3.30.70.270">
    <property type="match status" value="1"/>
</dbReference>
<dbReference type="InterPro" id="IPR000477">
    <property type="entry name" value="RT_dom"/>
</dbReference>
<evidence type="ECO:0000259" key="1">
    <source>
        <dbReference type="Pfam" id="PF00078"/>
    </source>
</evidence>
<feature type="domain" description="Reverse transcriptase" evidence="1">
    <location>
        <begin position="646"/>
        <end position="804"/>
    </location>
</feature>
<keyword evidence="3" id="KW-1185">Reference proteome</keyword>
<protein>
    <recommendedName>
        <fullName evidence="1">Reverse transcriptase domain-containing protein</fullName>
    </recommendedName>
</protein>
<dbReference type="InterPro" id="IPR008042">
    <property type="entry name" value="Retrotrans_Pao"/>
</dbReference>
<evidence type="ECO:0000313" key="3">
    <source>
        <dbReference type="Proteomes" id="UP000887159"/>
    </source>
</evidence>
<reference evidence="2" key="1">
    <citation type="submission" date="2020-08" db="EMBL/GenBank/DDBJ databases">
        <title>Multicomponent nature underlies the extraordinary mechanical properties of spider dragline silk.</title>
        <authorList>
            <person name="Kono N."/>
            <person name="Nakamura H."/>
            <person name="Mori M."/>
            <person name="Yoshida Y."/>
            <person name="Ohtoshi R."/>
            <person name="Malay A.D."/>
            <person name="Moran D.A.P."/>
            <person name="Tomita M."/>
            <person name="Numata K."/>
            <person name="Arakawa K."/>
        </authorList>
    </citation>
    <scope>NUCLEOTIDE SEQUENCE</scope>
</reference>
<dbReference type="PANTHER" id="PTHR47331">
    <property type="entry name" value="PHD-TYPE DOMAIN-CONTAINING PROTEIN"/>
    <property type="match status" value="1"/>
</dbReference>
<dbReference type="Gene3D" id="3.10.10.10">
    <property type="entry name" value="HIV Type 1 Reverse Transcriptase, subunit A, domain 1"/>
    <property type="match status" value="1"/>
</dbReference>
<dbReference type="Pfam" id="PF03564">
    <property type="entry name" value="DUF1759"/>
    <property type="match status" value="1"/>
</dbReference>
<dbReference type="InterPro" id="IPR043128">
    <property type="entry name" value="Rev_trsase/Diguanyl_cyclase"/>
</dbReference>
<dbReference type="Gene3D" id="2.40.70.10">
    <property type="entry name" value="Acid Proteases"/>
    <property type="match status" value="1"/>
</dbReference>
<dbReference type="GO" id="GO:0071897">
    <property type="term" value="P:DNA biosynthetic process"/>
    <property type="evidence" value="ECO:0007669"/>
    <property type="project" value="UniProtKB-ARBA"/>
</dbReference>
<dbReference type="InterPro" id="IPR021109">
    <property type="entry name" value="Peptidase_aspartic_dom_sf"/>
</dbReference>
<name>A0A8X6V1P0_TRICX</name>